<protein>
    <submittedName>
        <fullName evidence="1">Uncharacterized protein</fullName>
    </submittedName>
</protein>
<dbReference type="Proteomes" id="UP001151752">
    <property type="component" value="Chromosome 3"/>
</dbReference>
<name>A0A9Q0PVY4_9ROSI</name>
<evidence type="ECO:0000313" key="1">
    <source>
        <dbReference type="EMBL" id="KAJ6694972.1"/>
    </source>
</evidence>
<proteinExistence type="predicted"/>
<sequence>MSQWMQWKLGKVALKAPARVGHSCCLEGAVDIVTDMATELLAQQPQHCLYLALLERWEWPRAKGPAFIENARSIPWHNLDLAAASSQGLKVTSMITPEDLWQKMLPGRIQNVAAGTRTKRCPAKVVPAKPVPSGMPLRPLTVGRAPLALGMATAPFWRNELYWPRKGVLGRHTCVSSSKPVIGSFAAGLLPPGMSKQACTASRAGSPAGAGLDGQSTYIAACRAAISAAMKIFGDDNA</sequence>
<dbReference type="AlphaFoldDB" id="A0A9Q0PVY4"/>
<organism evidence="1 2">
    <name type="scientific">Salix koriyanagi</name>
    <dbReference type="NCBI Taxonomy" id="2511006"/>
    <lineage>
        <taxon>Eukaryota</taxon>
        <taxon>Viridiplantae</taxon>
        <taxon>Streptophyta</taxon>
        <taxon>Embryophyta</taxon>
        <taxon>Tracheophyta</taxon>
        <taxon>Spermatophyta</taxon>
        <taxon>Magnoliopsida</taxon>
        <taxon>eudicotyledons</taxon>
        <taxon>Gunneridae</taxon>
        <taxon>Pentapetalae</taxon>
        <taxon>rosids</taxon>
        <taxon>fabids</taxon>
        <taxon>Malpighiales</taxon>
        <taxon>Salicaceae</taxon>
        <taxon>Saliceae</taxon>
        <taxon>Salix</taxon>
    </lineage>
</organism>
<reference evidence="1" key="2">
    <citation type="journal article" date="2023" name="Int. J. Mol. Sci.">
        <title>De Novo Assembly and Annotation of 11 Diverse Shrub Willow (Salix) Genomes Reveals Novel Gene Organization in Sex-Linked Regions.</title>
        <authorList>
            <person name="Hyden B."/>
            <person name="Feng K."/>
            <person name="Yates T.B."/>
            <person name="Jawdy S."/>
            <person name="Cereghino C."/>
            <person name="Smart L.B."/>
            <person name="Muchero W."/>
        </authorList>
    </citation>
    <scope>NUCLEOTIDE SEQUENCE</scope>
    <source>
        <tissue evidence="1">Shoot tip</tissue>
    </source>
</reference>
<comment type="caution">
    <text evidence="1">The sequence shown here is derived from an EMBL/GenBank/DDBJ whole genome shotgun (WGS) entry which is preliminary data.</text>
</comment>
<keyword evidence="2" id="KW-1185">Reference proteome</keyword>
<reference evidence="1" key="1">
    <citation type="submission" date="2022-11" db="EMBL/GenBank/DDBJ databases">
        <authorList>
            <person name="Hyden B.L."/>
            <person name="Feng K."/>
            <person name="Yates T."/>
            <person name="Jawdy S."/>
            <person name="Smart L.B."/>
            <person name="Muchero W."/>
        </authorList>
    </citation>
    <scope>NUCLEOTIDE SEQUENCE</scope>
    <source>
        <tissue evidence="1">Shoot tip</tissue>
    </source>
</reference>
<evidence type="ECO:0000313" key="2">
    <source>
        <dbReference type="Proteomes" id="UP001151752"/>
    </source>
</evidence>
<dbReference type="EMBL" id="JAPFFM010000017">
    <property type="protein sequence ID" value="KAJ6694972.1"/>
    <property type="molecule type" value="Genomic_DNA"/>
</dbReference>
<accession>A0A9Q0PVY4</accession>
<gene>
    <name evidence="1" type="ORF">OIU74_014171</name>
</gene>